<gene>
    <name evidence="5" type="ORF">N7450_000880</name>
</gene>
<dbReference type="GO" id="GO:0006487">
    <property type="term" value="P:protein N-linked glycosylation"/>
    <property type="evidence" value="ECO:0007669"/>
    <property type="project" value="TreeGrafter"/>
</dbReference>
<proteinExistence type="inferred from homology"/>
<comment type="similarity">
    <text evidence="1">Belongs to the glycosyltransferase 34 family.</text>
</comment>
<evidence type="ECO:0000313" key="5">
    <source>
        <dbReference type="EMBL" id="KAJ5599813.1"/>
    </source>
</evidence>
<evidence type="ECO:0008006" key="7">
    <source>
        <dbReference type="Google" id="ProtNLM"/>
    </source>
</evidence>
<sequence>MLQFPFPSSPNGPRFQSLLGQKILVLDVDTRPLNNKGELLNSTWSSNETTLWATAGRLNHYLFAQLHGYDYKFVQMADLPGRFGTWSKVTAIRQYLPYYEFIVFMDADVIYPHPHVPLEWLFNYWDIIPENLVAMAIDPSYPINNDMRGRTLLNTGFIIAQRSPRTMELFEAWESCPTNARYNSCSTFSYDWPHEQGAFGNFLRYDFDRRDDIKSLSCSEANGCPEVTYLGCSGKLIRHYWGSKASVPGAMQESILRFFLLLLHKEFHQSYGNIFSTAFTKYMTNGTDISSIAKEDVPHSPEGGVRASTEDVEKGPGPSLSTLNDEKIILQ</sequence>
<protein>
    <recommendedName>
        <fullName evidence="7">Nucleotide-diphospho-sugar transferase domain-containing protein</fullName>
    </recommendedName>
</protein>
<dbReference type="SUPFAM" id="SSF53448">
    <property type="entry name" value="Nucleotide-diphospho-sugar transferases"/>
    <property type="match status" value="1"/>
</dbReference>
<dbReference type="Proteomes" id="UP001216150">
    <property type="component" value="Unassembled WGS sequence"/>
</dbReference>
<dbReference type="AlphaFoldDB" id="A0AAD6E2X2"/>
<evidence type="ECO:0000256" key="3">
    <source>
        <dbReference type="ARBA" id="ARBA00022679"/>
    </source>
</evidence>
<name>A0AAD6E2X2_9EURO</name>
<dbReference type="EMBL" id="JAQJAC010000001">
    <property type="protein sequence ID" value="KAJ5599813.1"/>
    <property type="molecule type" value="Genomic_DNA"/>
</dbReference>
<evidence type="ECO:0000256" key="2">
    <source>
        <dbReference type="ARBA" id="ARBA00022676"/>
    </source>
</evidence>
<dbReference type="InterPro" id="IPR029044">
    <property type="entry name" value="Nucleotide-diphossugar_trans"/>
</dbReference>
<keyword evidence="2" id="KW-0328">Glycosyltransferase</keyword>
<dbReference type="PANTHER" id="PTHR31306">
    <property type="entry name" value="ALPHA-1,6-MANNOSYLTRANSFERASE MNN11-RELATED"/>
    <property type="match status" value="1"/>
</dbReference>
<evidence type="ECO:0000256" key="1">
    <source>
        <dbReference type="ARBA" id="ARBA00005664"/>
    </source>
</evidence>
<dbReference type="GO" id="GO:0016757">
    <property type="term" value="F:glycosyltransferase activity"/>
    <property type="evidence" value="ECO:0007669"/>
    <property type="project" value="UniProtKB-KW"/>
</dbReference>
<evidence type="ECO:0000256" key="4">
    <source>
        <dbReference type="SAM" id="MobiDB-lite"/>
    </source>
</evidence>
<organism evidence="5 6">
    <name type="scientific">Penicillium hetheringtonii</name>
    <dbReference type="NCBI Taxonomy" id="911720"/>
    <lineage>
        <taxon>Eukaryota</taxon>
        <taxon>Fungi</taxon>
        <taxon>Dikarya</taxon>
        <taxon>Ascomycota</taxon>
        <taxon>Pezizomycotina</taxon>
        <taxon>Eurotiomycetes</taxon>
        <taxon>Eurotiomycetidae</taxon>
        <taxon>Eurotiales</taxon>
        <taxon>Aspergillaceae</taxon>
        <taxon>Penicillium</taxon>
    </lineage>
</organism>
<keyword evidence="6" id="KW-1185">Reference proteome</keyword>
<feature type="region of interest" description="Disordered" evidence="4">
    <location>
        <begin position="293"/>
        <end position="319"/>
    </location>
</feature>
<comment type="caution">
    <text evidence="5">The sequence shown here is derived from an EMBL/GenBank/DDBJ whole genome shotgun (WGS) entry which is preliminary data.</text>
</comment>
<evidence type="ECO:0000313" key="6">
    <source>
        <dbReference type="Proteomes" id="UP001216150"/>
    </source>
</evidence>
<reference evidence="5 6" key="1">
    <citation type="journal article" date="2023" name="IMA Fungus">
        <title>Comparative genomic study of the Penicillium genus elucidates a diverse pangenome and 15 lateral gene transfer events.</title>
        <authorList>
            <person name="Petersen C."/>
            <person name="Sorensen T."/>
            <person name="Nielsen M.R."/>
            <person name="Sondergaard T.E."/>
            <person name="Sorensen J.L."/>
            <person name="Fitzpatrick D.A."/>
            <person name="Frisvad J.C."/>
            <person name="Nielsen K.L."/>
        </authorList>
    </citation>
    <scope>NUCLEOTIDE SEQUENCE [LARGE SCALE GENOMIC DNA]</scope>
    <source>
        <strain evidence="5 6">IBT 29057</strain>
    </source>
</reference>
<keyword evidence="3" id="KW-0808">Transferase</keyword>
<dbReference type="InterPro" id="IPR008630">
    <property type="entry name" value="Glyco_trans_34"/>
</dbReference>
<dbReference type="GO" id="GO:0000139">
    <property type="term" value="C:Golgi membrane"/>
    <property type="evidence" value="ECO:0007669"/>
    <property type="project" value="TreeGrafter"/>
</dbReference>
<accession>A0AAD6E2X2</accession>
<dbReference type="Gene3D" id="3.90.550.10">
    <property type="entry name" value="Spore Coat Polysaccharide Biosynthesis Protein SpsA, Chain A"/>
    <property type="match status" value="1"/>
</dbReference>
<dbReference type="PANTHER" id="PTHR31306:SF3">
    <property type="entry name" value="NUCLEOTIDE-DIPHOSPHO-SUGAR TRANSFERASE DOMAIN-CONTAINING PROTEIN"/>
    <property type="match status" value="1"/>
</dbReference>